<dbReference type="Pfam" id="PF05175">
    <property type="entry name" value="MTS"/>
    <property type="match status" value="1"/>
</dbReference>
<dbReference type="CDD" id="cd02440">
    <property type="entry name" value="AdoMet_MTases"/>
    <property type="match status" value="1"/>
</dbReference>
<comment type="caution">
    <text evidence="8">The sequence shown here is derived from an EMBL/GenBank/DDBJ whole genome shotgun (WGS) entry which is preliminary data.</text>
</comment>
<dbReference type="PANTHER" id="PTHR18895:SF74">
    <property type="entry name" value="MTRF1L RELEASE FACTOR GLUTAMINE METHYLTRANSFERASE"/>
    <property type="match status" value="1"/>
</dbReference>
<dbReference type="HAMAP" id="MF_02126">
    <property type="entry name" value="RF_methyltr_PrmC"/>
    <property type="match status" value="1"/>
</dbReference>
<comment type="catalytic activity">
    <reaction evidence="4 5">
        <text>L-glutaminyl-[peptide chain release factor] + S-adenosyl-L-methionine = N(5)-methyl-L-glutaminyl-[peptide chain release factor] + S-adenosyl-L-homocysteine + H(+)</text>
        <dbReference type="Rhea" id="RHEA:42896"/>
        <dbReference type="Rhea" id="RHEA-COMP:10271"/>
        <dbReference type="Rhea" id="RHEA-COMP:10272"/>
        <dbReference type="ChEBI" id="CHEBI:15378"/>
        <dbReference type="ChEBI" id="CHEBI:30011"/>
        <dbReference type="ChEBI" id="CHEBI:57856"/>
        <dbReference type="ChEBI" id="CHEBI:59789"/>
        <dbReference type="ChEBI" id="CHEBI:61891"/>
        <dbReference type="EC" id="2.1.1.297"/>
    </reaction>
</comment>
<dbReference type="Proteomes" id="UP001501411">
    <property type="component" value="Unassembled WGS sequence"/>
</dbReference>
<evidence type="ECO:0000313" key="8">
    <source>
        <dbReference type="EMBL" id="GAA4794106.1"/>
    </source>
</evidence>
<dbReference type="EMBL" id="BAABIQ010000035">
    <property type="protein sequence ID" value="GAA4794106.1"/>
    <property type="molecule type" value="Genomic_DNA"/>
</dbReference>
<dbReference type="Pfam" id="PF17827">
    <property type="entry name" value="PrmC_N"/>
    <property type="match status" value="1"/>
</dbReference>
<dbReference type="Gene3D" id="3.40.50.150">
    <property type="entry name" value="Vaccinia Virus protein VP39"/>
    <property type="match status" value="1"/>
</dbReference>
<keyword evidence="2 5" id="KW-0808">Transferase</keyword>
<evidence type="ECO:0000256" key="4">
    <source>
        <dbReference type="ARBA" id="ARBA00048391"/>
    </source>
</evidence>
<feature type="binding site" evidence="5">
    <location>
        <position position="148"/>
    </location>
    <ligand>
        <name>S-adenosyl-L-methionine</name>
        <dbReference type="ChEBI" id="CHEBI:59789"/>
    </ligand>
</feature>
<dbReference type="InterPro" id="IPR040758">
    <property type="entry name" value="PrmC_N"/>
</dbReference>
<dbReference type="RefSeq" id="WP_345231938.1">
    <property type="nucleotide sequence ID" value="NZ_BAABIQ010000035.1"/>
</dbReference>
<reference evidence="9" key="1">
    <citation type="journal article" date="2019" name="Int. J. Syst. Evol. Microbiol.">
        <title>The Global Catalogue of Microorganisms (GCM) 10K type strain sequencing project: providing services to taxonomists for standard genome sequencing and annotation.</title>
        <authorList>
            <consortium name="The Broad Institute Genomics Platform"/>
            <consortium name="The Broad Institute Genome Sequencing Center for Infectious Disease"/>
            <person name="Wu L."/>
            <person name="Ma J."/>
        </authorList>
    </citation>
    <scope>NUCLEOTIDE SEQUENCE [LARGE SCALE GENOMIC DNA]</scope>
    <source>
        <strain evidence="9">JCM 18200</strain>
    </source>
</reference>
<dbReference type="InterPro" id="IPR029063">
    <property type="entry name" value="SAM-dependent_MTases_sf"/>
</dbReference>
<dbReference type="InterPro" id="IPR007848">
    <property type="entry name" value="Small_mtfrase_dom"/>
</dbReference>
<dbReference type="EC" id="2.1.1.297" evidence="5"/>
<dbReference type="NCBIfam" id="TIGR00536">
    <property type="entry name" value="hemK_fam"/>
    <property type="match status" value="1"/>
</dbReference>
<feature type="binding site" evidence="5">
    <location>
        <begin position="125"/>
        <end position="129"/>
    </location>
    <ligand>
        <name>S-adenosyl-L-methionine</name>
        <dbReference type="ChEBI" id="CHEBI:59789"/>
    </ligand>
</feature>
<comment type="function">
    <text evidence="5">Methylates the class 1 translation termination release factors RF1/PrfA and RF2/PrfB on the glutamine residue of the universally conserved GGQ motif.</text>
</comment>
<dbReference type="GO" id="GO:0008168">
    <property type="term" value="F:methyltransferase activity"/>
    <property type="evidence" value="ECO:0007669"/>
    <property type="project" value="UniProtKB-KW"/>
</dbReference>
<organism evidence="8 9">
    <name type="scientific">Olivibacter ginsenosidimutans</name>
    <dbReference type="NCBI Taxonomy" id="1176537"/>
    <lineage>
        <taxon>Bacteria</taxon>
        <taxon>Pseudomonadati</taxon>
        <taxon>Bacteroidota</taxon>
        <taxon>Sphingobacteriia</taxon>
        <taxon>Sphingobacteriales</taxon>
        <taxon>Sphingobacteriaceae</taxon>
        <taxon>Olivibacter</taxon>
    </lineage>
</organism>
<evidence type="ECO:0000313" key="9">
    <source>
        <dbReference type="Proteomes" id="UP001501411"/>
    </source>
</evidence>
<evidence type="ECO:0000259" key="6">
    <source>
        <dbReference type="Pfam" id="PF05175"/>
    </source>
</evidence>
<evidence type="ECO:0000256" key="1">
    <source>
        <dbReference type="ARBA" id="ARBA00022603"/>
    </source>
</evidence>
<sequence>MTQTFKTIRQRFLNTLSPTYGESEAESVFIIVLEDVFHYKRTDYLLGKPLALSAADEQQLEKILVRLRRGEPIQQIIGSTQFMGISLKVTKDVLIPRPETEELVDLILQDQQADRRPELRIIDIGTGTGCIPIALKKHLPEAHITALDISKEALEVAKYNALNNNTLIHFILADILEWDLVFTDEQYWDIMVSNPPYITHDEKWDMQAQVLEFEPHLALFVENKAPLLFYETIASFALQHLQPNGLLYVEINQKYGQEVKTLLQKKGFSNVSLFQDIHGADRMIKASLSSK</sequence>
<proteinExistence type="inferred from homology"/>
<comment type="caution">
    <text evidence="5">Lacks conserved residue(s) required for the propagation of feature annotation.</text>
</comment>
<accession>A0ABP9BDY5</accession>
<dbReference type="PANTHER" id="PTHR18895">
    <property type="entry name" value="HEMK METHYLTRANSFERASE"/>
    <property type="match status" value="1"/>
</dbReference>
<evidence type="ECO:0000256" key="2">
    <source>
        <dbReference type="ARBA" id="ARBA00022679"/>
    </source>
</evidence>
<feature type="domain" description="Methyltransferase small" evidence="6">
    <location>
        <begin position="117"/>
        <end position="202"/>
    </location>
</feature>
<feature type="binding site" evidence="5">
    <location>
        <position position="194"/>
    </location>
    <ligand>
        <name>S-adenosyl-L-methionine</name>
        <dbReference type="ChEBI" id="CHEBI:59789"/>
    </ligand>
</feature>
<evidence type="ECO:0000256" key="3">
    <source>
        <dbReference type="ARBA" id="ARBA00022691"/>
    </source>
</evidence>
<evidence type="ECO:0000259" key="7">
    <source>
        <dbReference type="Pfam" id="PF17827"/>
    </source>
</evidence>
<dbReference type="GO" id="GO:0032259">
    <property type="term" value="P:methylation"/>
    <property type="evidence" value="ECO:0007669"/>
    <property type="project" value="UniProtKB-KW"/>
</dbReference>
<dbReference type="PROSITE" id="PS00092">
    <property type="entry name" value="N6_MTASE"/>
    <property type="match status" value="1"/>
</dbReference>
<dbReference type="InterPro" id="IPR050320">
    <property type="entry name" value="N5-glutamine_MTase"/>
</dbReference>
<gene>
    <name evidence="5 8" type="primary">prmC</name>
    <name evidence="8" type="ORF">GCM10023231_23070</name>
</gene>
<protein>
    <recommendedName>
        <fullName evidence="5">Release factor glutamine methyltransferase</fullName>
        <shortName evidence="5">RF MTase</shortName>
        <ecNumber evidence="5">2.1.1.297</ecNumber>
    </recommendedName>
    <alternativeName>
        <fullName evidence="5">N5-glutamine methyltransferase PrmC</fullName>
    </alternativeName>
    <alternativeName>
        <fullName evidence="5">Protein-(glutamine-N5) MTase PrmC</fullName>
    </alternativeName>
    <alternativeName>
        <fullName evidence="5">Protein-glutamine N-methyltransferase PrmC</fullName>
    </alternativeName>
</protein>
<dbReference type="NCBIfam" id="TIGR03534">
    <property type="entry name" value="RF_mod_PrmC"/>
    <property type="match status" value="1"/>
</dbReference>
<dbReference type="Gene3D" id="1.10.8.10">
    <property type="entry name" value="DNA helicase RuvA subunit, C-terminal domain"/>
    <property type="match status" value="1"/>
</dbReference>
<dbReference type="SUPFAM" id="SSF53335">
    <property type="entry name" value="S-adenosyl-L-methionine-dependent methyltransferases"/>
    <property type="match status" value="1"/>
</dbReference>
<dbReference type="InterPro" id="IPR002052">
    <property type="entry name" value="DNA_methylase_N6_adenine_CS"/>
</dbReference>
<keyword evidence="1 5" id="KW-0489">Methyltransferase</keyword>
<comment type="similarity">
    <text evidence="5">Belongs to the protein N5-glutamine methyltransferase family. PrmC subfamily.</text>
</comment>
<keyword evidence="3 5" id="KW-0949">S-adenosyl-L-methionine</keyword>
<feature type="domain" description="Release factor glutamine methyltransferase N-terminal" evidence="7">
    <location>
        <begin position="22"/>
        <end position="78"/>
    </location>
</feature>
<dbReference type="InterPro" id="IPR004556">
    <property type="entry name" value="HemK-like"/>
</dbReference>
<feature type="binding site" evidence="5">
    <location>
        <begin position="194"/>
        <end position="197"/>
    </location>
    <ligand>
        <name>substrate</name>
    </ligand>
</feature>
<name>A0ABP9BDY5_9SPHI</name>
<keyword evidence="9" id="KW-1185">Reference proteome</keyword>
<dbReference type="InterPro" id="IPR019874">
    <property type="entry name" value="RF_methyltr_PrmC"/>
</dbReference>
<evidence type="ECO:0000256" key="5">
    <source>
        <dbReference type="HAMAP-Rule" id="MF_02126"/>
    </source>
</evidence>